<evidence type="ECO:0000256" key="1">
    <source>
        <dbReference type="ARBA" id="ARBA00022490"/>
    </source>
</evidence>
<dbReference type="InterPro" id="IPR058236">
    <property type="entry name" value="Rex_actinobacterial-type"/>
</dbReference>
<protein>
    <recommendedName>
        <fullName evidence="7">Redox-sensing transcriptional repressor Rex</fullName>
    </recommendedName>
</protein>
<keyword evidence="2 7" id="KW-0678">Repressor</keyword>
<dbReference type="InterPro" id="IPR009718">
    <property type="entry name" value="Rex_DNA-bd_C_dom"/>
</dbReference>
<dbReference type="Pfam" id="PF06971">
    <property type="entry name" value="Put_DNA-bind_N"/>
    <property type="match status" value="1"/>
</dbReference>
<dbReference type="GO" id="GO:0003700">
    <property type="term" value="F:DNA-binding transcription factor activity"/>
    <property type="evidence" value="ECO:0007669"/>
    <property type="project" value="UniProtKB-UniRule"/>
</dbReference>
<dbReference type="NCBIfam" id="NF003993">
    <property type="entry name" value="PRK05472.2-2"/>
    <property type="match status" value="1"/>
</dbReference>
<evidence type="ECO:0000256" key="4">
    <source>
        <dbReference type="ARBA" id="ARBA00023027"/>
    </source>
</evidence>
<dbReference type="Proteomes" id="UP000594468">
    <property type="component" value="Chromosome"/>
</dbReference>
<comment type="subcellular location">
    <subcellularLocation>
        <location evidence="7">Cytoplasm</location>
    </subcellularLocation>
</comment>
<comment type="similarity">
    <text evidence="7">Belongs to the transcriptional regulatory Rex family.</text>
</comment>
<dbReference type="GO" id="GO:0003677">
    <property type="term" value="F:DNA binding"/>
    <property type="evidence" value="ECO:0007669"/>
    <property type="project" value="UniProtKB-UniRule"/>
</dbReference>
<keyword evidence="10" id="KW-1185">Reference proteome</keyword>
<dbReference type="InterPro" id="IPR022876">
    <property type="entry name" value="Tscrpt_rep_Rex"/>
</dbReference>
<keyword evidence="3 7" id="KW-0805">Transcription regulation</keyword>
<dbReference type="PANTHER" id="PTHR35786">
    <property type="entry name" value="REDOX-SENSING TRANSCRIPTIONAL REPRESSOR REX"/>
    <property type="match status" value="1"/>
</dbReference>
<dbReference type="InterPro" id="IPR036291">
    <property type="entry name" value="NAD(P)-bd_dom_sf"/>
</dbReference>
<evidence type="ECO:0000256" key="3">
    <source>
        <dbReference type="ARBA" id="ARBA00023015"/>
    </source>
</evidence>
<dbReference type="InterPro" id="IPR036390">
    <property type="entry name" value="WH_DNA-bd_sf"/>
</dbReference>
<dbReference type="EMBL" id="CP062983">
    <property type="protein sequence ID" value="QPC81469.1"/>
    <property type="molecule type" value="Genomic_DNA"/>
</dbReference>
<evidence type="ECO:0000259" key="8">
    <source>
        <dbReference type="SMART" id="SM00881"/>
    </source>
</evidence>
<evidence type="ECO:0000256" key="2">
    <source>
        <dbReference type="ARBA" id="ARBA00022491"/>
    </source>
</evidence>
<dbReference type="HAMAP" id="MF_01131">
    <property type="entry name" value="Rex"/>
    <property type="match status" value="1"/>
</dbReference>
<feature type="DNA-binding region" description="H-T-H motif" evidence="7">
    <location>
        <begin position="19"/>
        <end position="58"/>
    </location>
</feature>
<evidence type="ECO:0000256" key="6">
    <source>
        <dbReference type="ARBA" id="ARBA00023163"/>
    </source>
</evidence>
<dbReference type="SUPFAM" id="SSF46785">
    <property type="entry name" value="Winged helix' DNA-binding domain"/>
    <property type="match status" value="1"/>
</dbReference>
<keyword evidence="6 7" id="KW-0804">Transcription</keyword>
<dbReference type="Gene3D" id="3.40.50.720">
    <property type="entry name" value="NAD(P)-binding Rossmann-like Domain"/>
    <property type="match status" value="1"/>
</dbReference>
<dbReference type="NCBIfam" id="NF003995">
    <property type="entry name" value="PRK05472.2-4"/>
    <property type="match status" value="1"/>
</dbReference>
<comment type="subunit">
    <text evidence="7">Homodimer.</text>
</comment>
<gene>
    <name evidence="7" type="primary">rex</name>
    <name evidence="9" type="ORF">G4Y79_17475</name>
</gene>
<dbReference type="RefSeq" id="WP_195169542.1">
    <property type="nucleotide sequence ID" value="NZ_CP062983.1"/>
</dbReference>
<dbReference type="NCBIfam" id="NF003994">
    <property type="entry name" value="PRK05472.2-3"/>
    <property type="match status" value="1"/>
</dbReference>
<comment type="function">
    <text evidence="7">Modulates transcription in response to changes in cellular NADH/NAD(+) redox state.</text>
</comment>
<proteinExistence type="inferred from homology"/>
<dbReference type="GO" id="GO:0005737">
    <property type="term" value="C:cytoplasm"/>
    <property type="evidence" value="ECO:0007669"/>
    <property type="project" value="UniProtKB-SubCell"/>
</dbReference>
<name>A0A7S8E6Y7_9CHLR</name>
<evidence type="ECO:0000256" key="5">
    <source>
        <dbReference type="ARBA" id="ARBA00023125"/>
    </source>
</evidence>
<dbReference type="SUPFAM" id="SSF51735">
    <property type="entry name" value="NAD(P)-binding Rossmann-fold domains"/>
    <property type="match status" value="1"/>
</dbReference>
<keyword evidence="5 7" id="KW-0238">DNA-binding</keyword>
<evidence type="ECO:0000313" key="9">
    <source>
        <dbReference type="EMBL" id="QPC81469.1"/>
    </source>
</evidence>
<evidence type="ECO:0000256" key="7">
    <source>
        <dbReference type="HAMAP-Rule" id="MF_01131"/>
    </source>
</evidence>
<dbReference type="NCBIfam" id="NF003989">
    <property type="entry name" value="PRK05472.1-3"/>
    <property type="match status" value="1"/>
</dbReference>
<sequence>MPLKLENRIPDIVIGRLPLYLRALNRLKQEGIEVTSSHELGQRLGISSAQIRKDLSHFGGFGKQGTGYQINFLITKLQSVLKINQRWQVAVVGAGNLGSAISHYRGFQDRGFEIAWLFDADESKIGQQVGRFTVQAISELKKVISENKIQIAMVAVPAEQAQEVADILVDAGIRAILNYAPINLTVPDHVMVQYIDPVVHMQHMTYYLDENA</sequence>
<feature type="domain" description="CoA-binding" evidence="8">
    <location>
        <begin position="82"/>
        <end position="183"/>
    </location>
</feature>
<dbReference type="GO" id="GO:0051775">
    <property type="term" value="P:response to redox state"/>
    <property type="evidence" value="ECO:0007669"/>
    <property type="project" value="InterPro"/>
</dbReference>
<dbReference type="Gene3D" id="1.10.10.10">
    <property type="entry name" value="Winged helix-like DNA-binding domain superfamily/Winged helix DNA-binding domain"/>
    <property type="match status" value="1"/>
</dbReference>
<feature type="binding site" evidence="7">
    <location>
        <begin position="93"/>
        <end position="98"/>
    </location>
    <ligand>
        <name>NAD(+)</name>
        <dbReference type="ChEBI" id="CHEBI:57540"/>
    </ligand>
</feature>
<dbReference type="NCBIfam" id="NF003996">
    <property type="entry name" value="PRK05472.2-5"/>
    <property type="match status" value="1"/>
</dbReference>
<accession>A0A7S8E6Y7</accession>
<keyword evidence="4 7" id="KW-0520">NAD</keyword>
<dbReference type="PANTHER" id="PTHR35786:SF1">
    <property type="entry name" value="REDOX-SENSING TRANSCRIPTIONAL REPRESSOR REX 1"/>
    <property type="match status" value="1"/>
</dbReference>
<dbReference type="KEGG" id="pmet:G4Y79_17475"/>
<evidence type="ECO:0000313" key="10">
    <source>
        <dbReference type="Proteomes" id="UP000594468"/>
    </source>
</evidence>
<dbReference type="AlphaFoldDB" id="A0A7S8E6Y7"/>
<dbReference type="InterPro" id="IPR003781">
    <property type="entry name" value="CoA-bd"/>
</dbReference>
<dbReference type="GO" id="GO:0045892">
    <property type="term" value="P:negative regulation of DNA-templated transcription"/>
    <property type="evidence" value="ECO:0007669"/>
    <property type="project" value="InterPro"/>
</dbReference>
<dbReference type="SMART" id="SM00881">
    <property type="entry name" value="CoA_binding"/>
    <property type="match status" value="1"/>
</dbReference>
<organism evidence="9 10">
    <name type="scientific">Phototrophicus methaneseepsis</name>
    <dbReference type="NCBI Taxonomy" id="2710758"/>
    <lineage>
        <taxon>Bacteria</taxon>
        <taxon>Bacillati</taxon>
        <taxon>Chloroflexota</taxon>
        <taxon>Candidatus Thermofontia</taxon>
        <taxon>Phototrophicales</taxon>
        <taxon>Phototrophicaceae</taxon>
        <taxon>Phototrophicus</taxon>
    </lineage>
</organism>
<keyword evidence="1 7" id="KW-0963">Cytoplasm</keyword>
<dbReference type="Pfam" id="PF02629">
    <property type="entry name" value="CoA_binding"/>
    <property type="match status" value="1"/>
</dbReference>
<dbReference type="InterPro" id="IPR036388">
    <property type="entry name" value="WH-like_DNA-bd_sf"/>
</dbReference>
<dbReference type="NCBIfam" id="NF003992">
    <property type="entry name" value="PRK05472.2-1"/>
    <property type="match status" value="1"/>
</dbReference>
<reference evidence="9 10" key="1">
    <citation type="submission" date="2020-02" db="EMBL/GenBank/DDBJ databases">
        <authorList>
            <person name="Zheng R.K."/>
            <person name="Sun C.M."/>
        </authorList>
    </citation>
    <scope>NUCLEOTIDE SEQUENCE [LARGE SCALE GENOMIC DNA]</scope>
    <source>
        <strain evidence="10">rifampicinis</strain>
    </source>
</reference>